<protein>
    <submittedName>
        <fullName evidence="1">Uncharacterized protein</fullName>
    </submittedName>
</protein>
<evidence type="ECO:0000313" key="1">
    <source>
        <dbReference type="EMBL" id="CAI9260913.1"/>
    </source>
</evidence>
<evidence type="ECO:0000313" key="2">
    <source>
        <dbReference type="Proteomes" id="UP001177003"/>
    </source>
</evidence>
<sequence length="145" mass="16558">MKSSPFSLAFDGSDLLFSNLILLFFHSREKLQESSSPSVPHHRLSNCKIHTPSSSFAFNHSEPSFTNVNSAVVFEEHPRYLPDHIIIQQISPSLSVSLDHETKTTTTAIYLHKSLIFDTLFWGFFISWKRNTPPLPFGSLQVFEF</sequence>
<reference evidence="1" key="1">
    <citation type="submission" date="2023-04" db="EMBL/GenBank/DDBJ databases">
        <authorList>
            <person name="Vijverberg K."/>
            <person name="Xiong W."/>
            <person name="Schranz E."/>
        </authorList>
    </citation>
    <scope>NUCLEOTIDE SEQUENCE</scope>
</reference>
<name>A0AA35Y7P4_LACSI</name>
<dbReference type="AlphaFoldDB" id="A0AA35Y7P4"/>
<keyword evidence="2" id="KW-1185">Reference proteome</keyword>
<dbReference type="Proteomes" id="UP001177003">
    <property type="component" value="Chromosome 0"/>
</dbReference>
<organism evidence="1 2">
    <name type="scientific">Lactuca saligna</name>
    <name type="common">Willowleaf lettuce</name>
    <dbReference type="NCBI Taxonomy" id="75948"/>
    <lineage>
        <taxon>Eukaryota</taxon>
        <taxon>Viridiplantae</taxon>
        <taxon>Streptophyta</taxon>
        <taxon>Embryophyta</taxon>
        <taxon>Tracheophyta</taxon>
        <taxon>Spermatophyta</taxon>
        <taxon>Magnoliopsida</taxon>
        <taxon>eudicotyledons</taxon>
        <taxon>Gunneridae</taxon>
        <taxon>Pentapetalae</taxon>
        <taxon>asterids</taxon>
        <taxon>campanulids</taxon>
        <taxon>Asterales</taxon>
        <taxon>Asteraceae</taxon>
        <taxon>Cichorioideae</taxon>
        <taxon>Cichorieae</taxon>
        <taxon>Lactucinae</taxon>
        <taxon>Lactuca</taxon>
    </lineage>
</organism>
<gene>
    <name evidence="1" type="ORF">LSALG_LOCUS1729</name>
</gene>
<dbReference type="EMBL" id="OX465086">
    <property type="protein sequence ID" value="CAI9260913.1"/>
    <property type="molecule type" value="Genomic_DNA"/>
</dbReference>
<accession>A0AA35Y7P4</accession>
<proteinExistence type="predicted"/>